<comment type="caution">
    <text evidence="2">The sequence shown here is derived from an EMBL/GenBank/DDBJ whole genome shotgun (WGS) entry which is preliminary data.</text>
</comment>
<evidence type="ECO:0000256" key="1">
    <source>
        <dbReference type="SAM" id="MobiDB-lite"/>
    </source>
</evidence>
<gene>
    <name evidence="2" type="ORF">EV640_101423</name>
</gene>
<dbReference type="EMBL" id="SOAN01000001">
    <property type="protein sequence ID" value="TDS87635.1"/>
    <property type="molecule type" value="Genomic_DNA"/>
</dbReference>
<accession>A0A4R7G868</accession>
<feature type="compositionally biased region" description="Basic and acidic residues" evidence="1">
    <location>
        <begin position="51"/>
        <end position="61"/>
    </location>
</feature>
<organism evidence="2 3">
    <name type="scientific">Nesterenkonia aurantiaca</name>
    <dbReference type="NCBI Taxonomy" id="1436010"/>
    <lineage>
        <taxon>Bacteria</taxon>
        <taxon>Bacillati</taxon>
        <taxon>Actinomycetota</taxon>
        <taxon>Actinomycetes</taxon>
        <taxon>Micrococcales</taxon>
        <taxon>Micrococcaceae</taxon>
        <taxon>Nesterenkonia</taxon>
    </lineage>
</organism>
<evidence type="ECO:0000313" key="2">
    <source>
        <dbReference type="EMBL" id="TDS87635.1"/>
    </source>
</evidence>
<sequence>MRAFCPLSSKVLEGYVRSNRDDAAKALYEERRKLLAGLMMSEAEPWDDLPEDVKERWRGKTEGSGTSENRGDSGPWSQGRRG</sequence>
<evidence type="ECO:0000313" key="3">
    <source>
        <dbReference type="Proteomes" id="UP000294506"/>
    </source>
</evidence>
<protein>
    <submittedName>
        <fullName evidence="2">Uncharacterized protein</fullName>
    </submittedName>
</protein>
<name>A0A4R7G868_9MICC</name>
<dbReference type="AlphaFoldDB" id="A0A4R7G868"/>
<feature type="region of interest" description="Disordered" evidence="1">
    <location>
        <begin position="44"/>
        <end position="82"/>
    </location>
</feature>
<reference evidence="2 3" key="1">
    <citation type="submission" date="2019-03" db="EMBL/GenBank/DDBJ databases">
        <title>Genomic Encyclopedia of Type Strains, Phase III (KMG-III): the genomes of soil and plant-associated and newly described type strains.</title>
        <authorList>
            <person name="Whitman W."/>
        </authorList>
    </citation>
    <scope>NUCLEOTIDE SEQUENCE [LARGE SCALE GENOMIC DNA]</scope>
    <source>
        <strain evidence="2 3">DSM 27373</strain>
    </source>
</reference>
<keyword evidence="3" id="KW-1185">Reference proteome</keyword>
<dbReference type="Proteomes" id="UP000294506">
    <property type="component" value="Unassembled WGS sequence"/>
</dbReference>
<proteinExistence type="predicted"/>